<name>A0AAV5AY00_9FLAO</name>
<dbReference type="EMBL" id="BQKB01000007">
    <property type="protein sequence ID" value="GJM51974.1"/>
    <property type="molecule type" value="Genomic_DNA"/>
</dbReference>
<evidence type="ECO:0000313" key="4">
    <source>
        <dbReference type="Proteomes" id="UP001208692"/>
    </source>
</evidence>
<proteinExistence type="predicted"/>
<comment type="caution">
    <text evidence="1">The sequence shown here is derived from an EMBL/GenBank/DDBJ whole genome shotgun (WGS) entry which is preliminary data.</text>
</comment>
<evidence type="ECO:0000313" key="2">
    <source>
        <dbReference type="EMBL" id="GJM51974.1"/>
    </source>
</evidence>
<gene>
    <name evidence="1" type="ORF">RCZ15_17940</name>
    <name evidence="2" type="ORF">RCZ16_02920</name>
</gene>
<protein>
    <recommendedName>
        <fullName evidence="5">TonB-dependent receptor</fullName>
    </recommendedName>
</protein>
<evidence type="ECO:0008006" key="5">
    <source>
        <dbReference type="Google" id="ProtNLM"/>
    </source>
</evidence>
<evidence type="ECO:0000313" key="1">
    <source>
        <dbReference type="EMBL" id="GJM50821.1"/>
    </source>
</evidence>
<reference evidence="1 4" key="1">
    <citation type="submission" date="2021-11" db="EMBL/GenBank/DDBJ databases">
        <title>Draft genome sequence of Capnocytophaga sp. strain KC07075 isolated from cat oral cavity.</title>
        <authorList>
            <person name="Suzuki M."/>
            <person name="Imaoka K."/>
            <person name="Kimura M."/>
            <person name="Morikawa S."/>
            <person name="Maeda K."/>
        </authorList>
    </citation>
    <scope>NUCLEOTIDE SEQUENCE</scope>
    <source>
        <strain evidence="1">KC07075</strain>
        <strain evidence="2 4">KC07079</strain>
    </source>
</reference>
<dbReference type="Proteomes" id="UP001208692">
    <property type="component" value="Unassembled WGS sequence"/>
</dbReference>
<keyword evidence="4" id="KW-1185">Reference proteome</keyword>
<evidence type="ECO:0000313" key="3">
    <source>
        <dbReference type="Proteomes" id="UP001207736"/>
    </source>
</evidence>
<organism evidence="1 3">
    <name type="scientific">Capnocytophaga catalasegens</name>
    <dbReference type="NCBI Taxonomy" id="1004260"/>
    <lineage>
        <taxon>Bacteria</taxon>
        <taxon>Pseudomonadati</taxon>
        <taxon>Bacteroidota</taxon>
        <taxon>Flavobacteriia</taxon>
        <taxon>Flavobacteriales</taxon>
        <taxon>Flavobacteriaceae</taxon>
        <taxon>Capnocytophaga</taxon>
    </lineage>
</organism>
<accession>A0AAV5AY00</accession>
<dbReference type="RefSeq" id="WP_309297236.1">
    <property type="nucleotide sequence ID" value="NZ_BPMA01000012.1"/>
</dbReference>
<dbReference type="AlphaFoldDB" id="A0AAV5AY00"/>
<dbReference type="EMBL" id="BQKA01000033">
    <property type="protein sequence ID" value="GJM50821.1"/>
    <property type="molecule type" value="Genomic_DNA"/>
</dbReference>
<sequence length="114" mass="13413">MNLINKFELSKYGEQVTLSSGYVHTEYRHLIGKATEVYPYFESQWAESRGIPFKISTGLQSRFRLFHNQNHLLFTNVALFFEYEKWRVVPENTPEIAEESRSIKLHIPLAISTF</sequence>
<dbReference type="Proteomes" id="UP001207736">
    <property type="component" value="Unassembled WGS sequence"/>
</dbReference>